<dbReference type="PROSITE" id="PS51007">
    <property type="entry name" value="CYTC"/>
    <property type="match status" value="1"/>
</dbReference>
<evidence type="ECO:0000256" key="4">
    <source>
        <dbReference type="PROSITE-ProRule" id="PRU00433"/>
    </source>
</evidence>
<dbReference type="Pfam" id="PF06283">
    <property type="entry name" value="ThuA"/>
    <property type="match status" value="1"/>
</dbReference>
<dbReference type="InterPro" id="IPR011042">
    <property type="entry name" value="6-blade_b-propeller_TolB-like"/>
</dbReference>
<protein>
    <submittedName>
        <fullName evidence="6">Trehalose utilization</fullName>
    </submittedName>
</protein>
<dbReference type="InterPro" id="IPR011989">
    <property type="entry name" value="ARM-like"/>
</dbReference>
<organism evidence="6 7">
    <name type="scientific">Rubripirellula amarantea</name>
    <dbReference type="NCBI Taxonomy" id="2527999"/>
    <lineage>
        <taxon>Bacteria</taxon>
        <taxon>Pseudomonadati</taxon>
        <taxon>Planctomycetota</taxon>
        <taxon>Planctomycetia</taxon>
        <taxon>Pirellulales</taxon>
        <taxon>Pirellulaceae</taxon>
        <taxon>Rubripirellula</taxon>
    </lineage>
</organism>
<keyword evidence="1 4" id="KW-0349">Heme</keyword>
<dbReference type="SUPFAM" id="SSF50952">
    <property type="entry name" value="Soluble quinoprotein glucose dehydrogenase"/>
    <property type="match status" value="1"/>
</dbReference>
<dbReference type="InterPro" id="IPR013428">
    <property type="entry name" value="Membrane-bound_put_N"/>
</dbReference>
<keyword evidence="7" id="KW-1185">Reference proteome</keyword>
<dbReference type="InterPro" id="IPR009056">
    <property type="entry name" value="Cyt_c-like_dom"/>
</dbReference>
<dbReference type="Pfam" id="PF00034">
    <property type="entry name" value="Cytochrom_C"/>
    <property type="match status" value="1"/>
</dbReference>
<dbReference type="NCBIfam" id="TIGR02604">
    <property type="entry name" value="Piru_Ver_Nterm"/>
    <property type="match status" value="1"/>
</dbReference>
<evidence type="ECO:0000259" key="5">
    <source>
        <dbReference type="PROSITE" id="PS51007"/>
    </source>
</evidence>
<dbReference type="SUPFAM" id="SSF48371">
    <property type="entry name" value="ARM repeat"/>
    <property type="match status" value="1"/>
</dbReference>
<sequence>MTLPVAVSRALPHPLKVRWPLGLPLVLSAIAACIVVACLPCNGQCEDVRVLFLGDDGAHLPKARFQELQPILRSRGVEMTYTDEVEDVNLEKLKQYDVFVLYANIDEIDQAGADDLLAYVDQGGGFVPLHCATFCFRNQPELVALMGAQFQRHGTGVFRAEDANSGHELMSGFGGFKSWDETYVHHLHNEKDRTVLEYRVDAEGREPWTWIRHQGTGRVFYTAWGHDARTWTNPGFQNLVERGIRWAAGGDPRVAGNYLADRPFSVPETTAMPKDLKPFEYVEVGNQIPNYTPSKDWGVQGEPLSTMQKPVEPAESLKHIVVPQGLHVELFASEPDLGGKPICMAWDERGRLWVAETVDYPNELQPRETARDRIRICEDTDGDGKADKFTVFAEELSIPTSIAFSRGGVIVQNATETLYLKDTDGDDQADERRVLITNWQLGDTHGGVSNFQYGLDNWIWAMQGYNNSKPVANGKEQQSFRMGFFRMRPDGSEVEFIRSTNNNTWGLGISEEGIIFGSTANGNPSIYMPIANRYYEQVRGWASSLTLSSIADTNDFHPITDRVRQVDHHGGYTAAAGHALYTAREYPQQYWNRVAFVCGPTGHLVGSFVLESNGSDFSSTNSFNLFASDDEWTAPIMAEVGPDGQVWVIDWYNYIVQHNPTPKGFKTGKGAAYETELRDKKHGRIYRLVADGSERKPLPDLSQASADQLVGALANPTMLVRKHAQRLLVERGKPDVSDALCSLIQSPTVDEIGLNVAAIHALWTMHGLGLLDGSHDEVNDVVFSALKHPSAGVRRNALQVLPPIEGSAKAIDAANLQWDSNAQVRLAAVLAIADMPASEVGAKIVLDVLSDPGSMMDRWIPDSATSAAARNSEHVLKVIASLKNPTPRAIEIVERAANHYARGRDVIDAAIVLANASEADPQLLDAVVQGFSTGFDAGAESKLVNLDPEVEIQLENVLPRVPSGTRGMIVKLATSWGSERFSKYGQQIADSMLGEVRDDTASEQARINSAQELVDFMPNDDGIVVALLDEVNPRLPPDVATGLIEAIGRSRSDTVGEEVVERFDGMTPSVKKVAIVQLLKRPQSTLALLRGIQAGQASLNDLALDQQQTLASHSNEEISDLAKQVLKQGGSLPSADRKKVLEDLSYVTSIKGSATQGKFAFTTHCAKCHMHSGEGATVGPDLTGMSVHPKEELLTHILDPNRNVEGNFRAYSVLTLDGVVINGMLASESKTSIELFDTEGKKISVLRDDIDVFRMSTNSIMPEGFEKSMTPDELTNLLEFLVQRGKFVPVDLSKGVTLPSDRSLFVDKNNSAERLIFSDWSPKTFAGVPFQLTDPRDGSVPNAIVLHSPNGEISRGMPKSVSVPFNSSAKAIHMLGGVGGWAFPYGAKGAVAMTVRLHYADGVTEDHDLINGKEFADYIRRVDVPGSQFAFDLNGRQIRYLAIHPQRAELITKLEFASGSDVIAPVVMAVTAE</sequence>
<keyword evidence="2 4" id="KW-0479">Metal-binding</keyword>
<dbReference type="InterPro" id="IPR013427">
    <property type="entry name" value="Haem-bd_dom_put"/>
</dbReference>
<evidence type="ECO:0000256" key="1">
    <source>
        <dbReference type="ARBA" id="ARBA00022617"/>
    </source>
</evidence>
<dbReference type="GO" id="GO:0020037">
    <property type="term" value="F:heme binding"/>
    <property type="evidence" value="ECO:0007669"/>
    <property type="project" value="InterPro"/>
</dbReference>
<name>A0A5C5WGT6_9BACT</name>
<dbReference type="GO" id="GO:0009055">
    <property type="term" value="F:electron transfer activity"/>
    <property type="evidence" value="ECO:0007669"/>
    <property type="project" value="InterPro"/>
</dbReference>
<reference evidence="6 7" key="1">
    <citation type="submission" date="2019-02" db="EMBL/GenBank/DDBJ databases">
        <title>Deep-cultivation of Planctomycetes and their phenomic and genomic characterization uncovers novel biology.</title>
        <authorList>
            <person name="Wiegand S."/>
            <person name="Jogler M."/>
            <person name="Boedeker C."/>
            <person name="Pinto D."/>
            <person name="Vollmers J."/>
            <person name="Rivas-Marin E."/>
            <person name="Kohn T."/>
            <person name="Peeters S.H."/>
            <person name="Heuer A."/>
            <person name="Rast P."/>
            <person name="Oberbeckmann S."/>
            <person name="Bunk B."/>
            <person name="Jeske O."/>
            <person name="Meyerdierks A."/>
            <person name="Storesund J.E."/>
            <person name="Kallscheuer N."/>
            <person name="Luecker S."/>
            <person name="Lage O.M."/>
            <person name="Pohl T."/>
            <person name="Merkel B.J."/>
            <person name="Hornburger P."/>
            <person name="Mueller R.-W."/>
            <person name="Bruemmer F."/>
            <person name="Labrenz M."/>
            <person name="Spormann A.M."/>
            <person name="Op Den Camp H."/>
            <person name="Overmann J."/>
            <person name="Amann R."/>
            <person name="Jetten M.S.M."/>
            <person name="Mascher T."/>
            <person name="Medema M.H."/>
            <person name="Devos D.P."/>
            <person name="Kaster A.-K."/>
            <person name="Ovreas L."/>
            <person name="Rohde M."/>
            <person name="Galperin M.Y."/>
            <person name="Jogler C."/>
        </authorList>
    </citation>
    <scope>NUCLEOTIDE SEQUENCE [LARGE SCALE GENOMIC DNA]</scope>
    <source>
        <strain evidence="6 7">Pla22</strain>
    </source>
</reference>
<dbReference type="InterPro" id="IPR016024">
    <property type="entry name" value="ARM-type_fold"/>
</dbReference>
<dbReference type="InterPro" id="IPR029010">
    <property type="entry name" value="ThuA-like"/>
</dbReference>
<dbReference type="InterPro" id="IPR011041">
    <property type="entry name" value="Quinoprot_gluc/sorb_DH_b-prop"/>
</dbReference>
<comment type="caution">
    <text evidence="6">The sequence shown here is derived from an EMBL/GenBank/DDBJ whole genome shotgun (WGS) entry which is preliminary data.</text>
</comment>
<proteinExistence type="predicted"/>
<dbReference type="EMBL" id="SJPI01000003">
    <property type="protein sequence ID" value="TWT49315.1"/>
    <property type="molecule type" value="Genomic_DNA"/>
</dbReference>
<dbReference type="Pfam" id="PF23500">
    <property type="entry name" value="DUF7133"/>
    <property type="match status" value="1"/>
</dbReference>
<dbReference type="Gene3D" id="1.25.10.10">
    <property type="entry name" value="Leucine-rich Repeat Variant"/>
    <property type="match status" value="1"/>
</dbReference>
<dbReference type="Proteomes" id="UP000316598">
    <property type="component" value="Unassembled WGS sequence"/>
</dbReference>
<dbReference type="PANTHER" id="PTHR33546">
    <property type="entry name" value="LARGE, MULTIFUNCTIONAL SECRETED PROTEIN-RELATED"/>
    <property type="match status" value="1"/>
</dbReference>
<evidence type="ECO:0000313" key="6">
    <source>
        <dbReference type="EMBL" id="TWT49315.1"/>
    </source>
</evidence>
<keyword evidence="3 4" id="KW-0408">Iron</keyword>
<dbReference type="OrthoDB" id="230287at2"/>
<dbReference type="InterPro" id="IPR029062">
    <property type="entry name" value="Class_I_gatase-like"/>
</dbReference>
<dbReference type="InterPro" id="IPR036909">
    <property type="entry name" value="Cyt_c-like_dom_sf"/>
</dbReference>
<evidence type="ECO:0000256" key="2">
    <source>
        <dbReference type="ARBA" id="ARBA00022723"/>
    </source>
</evidence>
<evidence type="ECO:0000256" key="3">
    <source>
        <dbReference type="ARBA" id="ARBA00023004"/>
    </source>
</evidence>
<evidence type="ECO:0000313" key="7">
    <source>
        <dbReference type="Proteomes" id="UP000316598"/>
    </source>
</evidence>
<dbReference type="Gene3D" id="2.120.10.30">
    <property type="entry name" value="TolB, C-terminal domain"/>
    <property type="match status" value="1"/>
</dbReference>
<dbReference type="Gene3D" id="3.40.50.880">
    <property type="match status" value="1"/>
</dbReference>
<gene>
    <name evidence="6" type="ORF">Pla22_45090</name>
</gene>
<dbReference type="NCBIfam" id="TIGR02603">
    <property type="entry name" value="CxxCH_TIGR02603"/>
    <property type="match status" value="1"/>
</dbReference>
<dbReference type="SUPFAM" id="SSF46626">
    <property type="entry name" value="Cytochrome c"/>
    <property type="match status" value="1"/>
</dbReference>
<accession>A0A5C5WGT6</accession>
<dbReference type="SUPFAM" id="SSF52317">
    <property type="entry name" value="Class I glutamine amidotransferase-like"/>
    <property type="match status" value="1"/>
</dbReference>
<feature type="domain" description="Cytochrome c" evidence="5">
    <location>
        <begin position="1152"/>
        <end position="1285"/>
    </location>
</feature>
<dbReference type="PANTHER" id="PTHR33546:SF1">
    <property type="entry name" value="LARGE, MULTIFUNCTIONAL SECRETED PROTEIN"/>
    <property type="match status" value="1"/>
</dbReference>
<dbReference type="Gene3D" id="1.10.760.10">
    <property type="entry name" value="Cytochrome c-like domain"/>
    <property type="match status" value="1"/>
</dbReference>
<dbReference type="InterPro" id="IPR055557">
    <property type="entry name" value="DUF7133"/>
</dbReference>
<dbReference type="GO" id="GO:0046872">
    <property type="term" value="F:metal ion binding"/>
    <property type="evidence" value="ECO:0007669"/>
    <property type="project" value="UniProtKB-KW"/>
</dbReference>